<accession>A0A3S0QS27</accession>
<proteinExistence type="predicted"/>
<protein>
    <submittedName>
        <fullName evidence="2">Uncharacterized protein</fullName>
    </submittedName>
</protein>
<dbReference type="AlphaFoldDB" id="A0A3S0QS27"/>
<name>A0A3S0QS27_9GAMM</name>
<dbReference type="EMBL" id="RXHI01000006">
    <property type="protein sequence ID" value="RUA22937.1"/>
    <property type="molecule type" value="Genomic_DNA"/>
</dbReference>
<evidence type="ECO:0000313" key="2">
    <source>
        <dbReference type="EMBL" id="RUA22937.1"/>
    </source>
</evidence>
<sequence>MIMGTYCSSAACNSARLYARRILGRLSQRQARHRGPDHRGPDRGQLPGPPPRSTSARFDGQVGPWVLRILAIIVGAFI</sequence>
<feature type="region of interest" description="Disordered" evidence="1">
    <location>
        <begin position="28"/>
        <end position="59"/>
    </location>
</feature>
<gene>
    <name evidence="2" type="ORF">DSL92_02425</name>
</gene>
<organism evidence="2">
    <name type="scientific">Billgrantia gudaonensis</name>
    <dbReference type="NCBI Taxonomy" id="376427"/>
    <lineage>
        <taxon>Bacteria</taxon>
        <taxon>Pseudomonadati</taxon>
        <taxon>Pseudomonadota</taxon>
        <taxon>Gammaproteobacteria</taxon>
        <taxon>Oceanospirillales</taxon>
        <taxon>Halomonadaceae</taxon>
        <taxon>Billgrantia</taxon>
    </lineage>
</organism>
<comment type="caution">
    <text evidence="2">The sequence shown here is derived from an EMBL/GenBank/DDBJ whole genome shotgun (WGS) entry which is preliminary data.</text>
</comment>
<reference evidence="2" key="1">
    <citation type="submission" date="2018-12" db="EMBL/GenBank/DDBJ databases">
        <authorList>
            <person name="Jadhav K."/>
            <person name="Kushwaha B."/>
            <person name="Jadhav I."/>
        </authorList>
    </citation>
    <scope>NUCLEOTIDE SEQUENCE [LARGE SCALE GENOMIC DNA]</scope>
    <source>
        <strain evidence="2">SBS 10</strain>
    </source>
</reference>
<evidence type="ECO:0000256" key="1">
    <source>
        <dbReference type="SAM" id="MobiDB-lite"/>
    </source>
</evidence>